<proteinExistence type="predicted"/>
<feature type="compositionally biased region" description="Polar residues" evidence="1">
    <location>
        <begin position="343"/>
        <end position="352"/>
    </location>
</feature>
<name>A0A8S5V1Z3_9CAUD</name>
<protein>
    <submittedName>
        <fullName evidence="2">Uncharacterized protein</fullName>
    </submittedName>
</protein>
<dbReference type="EMBL" id="BK016182">
    <property type="protein sequence ID" value="DAG00708.1"/>
    <property type="molecule type" value="Genomic_DNA"/>
</dbReference>
<feature type="region of interest" description="Disordered" evidence="1">
    <location>
        <begin position="1"/>
        <end position="24"/>
    </location>
</feature>
<evidence type="ECO:0000313" key="2">
    <source>
        <dbReference type="EMBL" id="DAG00708.1"/>
    </source>
</evidence>
<sequence length="352" mass="39210">MAEDKDKAKQKTEEKPKAVPDKKLKINETVQNKNIDEVTNAVNDLIAETGDDASPIDEDKSYLGLRVNATEYEEVSKHPDRIKDWAMRRGTSSIVMKENTSVAMAVGNSSKLSVDNGTINAVSNTHRIKANRIDLNFDEILFNGHKLNNRIFELADFRELQDKPGSVVGDFMVKGTVLVKSWEPNLGRYVLIRRDIIMPLFGQNTTLVEIAEGLKLKDPTKLVTDFAPFTQAMLAGDSPITEKSAKEALKNIDPKDQKLLESNIYELKVSNYKTFGEFQKALDDKKETVVKAFQASVDKGNETAKNSIVQANQVYELLMNAAIKYYSSKGDNTVPIDSKKSTDSNANGKKQS</sequence>
<organism evidence="2">
    <name type="scientific">Myoviridae sp. ctJ2i1</name>
    <dbReference type="NCBI Taxonomy" id="2825079"/>
    <lineage>
        <taxon>Viruses</taxon>
        <taxon>Duplodnaviria</taxon>
        <taxon>Heunggongvirae</taxon>
        <taxon>Uroviricota</taxon>
        <taxon>Caudoviricetes</taxon>
    </lineage>
</organism>
<evidence type="ECO:0000256" key="1">
    <source>
        <dbReference type="SAM" id="MobiDB-lite"/>
    </source>
</evidence>
<accession>A0A8S5V1Z3</accession>
<reference evidence="2" key="1">
    <citation type="journal article" date="2021" name="Proc. Natl. Acad. Sci. U.S.A.">
        <title>A Catalog of Tens of Thousands of Viruses from Human Metagenomes Reveals Hidden Associations with Chronic Diseases.</title>
        <authorList>
            <person name="Tisza M.J."/>
            <person name="Buck C.B."/>
        </authorList>
    </citation>
    <scope>NUCLEOTIDE SEQUENCE</scope>
    <source>
        <strain evidence="2">CtJ2i1</strain>
    </source>
</reference>
<feature type="region of interest" description="Disordered" evidence="1">
    <location>
        <begin position="329"/>
        <end position="352"/>
    </location>
</feature>